<feature type="transmembrane region" description="Helical" evidence="7">
    <location>
        <begin position="433"/>
        <end position="453"/>
    </location>
</feature>
<feature type="transmembrane region" description="Helical" evidence="7">
    <location>
        <begin position="318"/>
        <end position="344"/>
    </location>
</feature>
<evidence type="ECO:0000256" key="1">
    <source>
        <dbReference type="ARBA" id="ARBA00004651"/>
    </source>
</evidence>
<protein>
    <submittedName>
        <fullName evidence="9">ABC transport system permease protein</fullName>
    </submittedName>
</protein>
<dbReference type="RefSeq" id="WP_307407231.1">
    <property type="nucleotide sequence ID" value="NZ_JAUSUR010000002.1"/>
</dbReference>
<feature type="transmembrane region" description="Helical" evidence="7">
    <location>
        <begin position="16"/>
        <end position="40"/>
    </location>
</feature>
<feature type="transmembrane region" description="Helical" evidence="7">
    <location>
        <begin position="356"/>
        <end position="380"/>
    </location>
</feature>
<dbReference type="Pfam" id="PF02687">
    <property type="entry name" value="FtsX"/>
    <property type="match status" value="2"/>
</dbReference>
<feature type="transmembrane region" description="Helical" evidence="7">
    <location>
        <begin position="709"/>
        <end position="733"/>
    </location>
</feature>
<feature type="transmembrane region" description="Helical" evidence="7">
    <location>
        <begin position="753"/>
        <end position="772"/>
    </location>
</feature>
<evidence type="ECO:0000256" key="6">
    <source>
        <dbReference type="ARBA" id="ARBA00038076"/>
    </source>
</evidence>
<feature type="domain" description="ABC3 transporter permease C-terminal" evidence="8">
    <location>
        <begin position="269"/>
        <end position="388"/>
    </location>
</feature>
<proteinExistence type="inferred from homology"/>
<feature type="domain" description="ABC3 transporter permease C-terminal" evidence="8">
    <location>
        <begin position="662"/>
        <end position="779"/>
    </location>
</feature>
<evidence type="ECO:0000256" key="5">
    <source>
        <dbReference type="ARBA" id="ARBA00023136"/>
    </source>
</evidence>
<organism evidence="9 10">
    <name type="scientific">Breznakia pachnodae</name>
    <dbReference type="NCBI Taxonomy" id="265178"/>
    <lineage>
        <taxon>Bacteria</taxon>
        <taxon>Bacillati</taxon>
        <taxon>Bacillota</taxon>
        <taxon>Erysipelotrichia</taxon>
        <taxon>Erysipelotrichales</taxon>
        <taxon>Erysipelotrichaceae</taxon>
        <taxon>Breznakia</taxon>
    </lineage>
</organism>
<evidence type="ECO:0000313" key="9">
    <source>
        <dbReference type="EMBL" id="MDQ0360944.1"/>
    </source>
</evidence>
<evidence type="ECO:0000256" key="4">
    <source>
        <dbReference type="ARBA" id="ARBA00022989"/>
    </source>
</evidence>
<reference evidence="9 10" key="1">
    <citation type="submission" date="2023-07" db="EMBL/GenBank/DDBJ databases">
        <title>Genomic Encyclopedia of Type Strains, Phase IV (KMG-IV): sequencing the most valuable type-strain genomes for metagenomic binning, comparative biology and taxonomic classification.</title>
        <authorList>
            <person name="Goeker M."/>
        </authorList>
    </citation>
    <scope>NUCLEOTIDE SEQUENCE [LARGE SCALE GENOMIC DNA]</scope>
    <source>
        <strain evidence="9 10">DSM 16784</strain>
    </source>
</reference>
<dbReference type="InterPro" id="IPR003838">
    <property type="entry name" value="ABC3_permease_C"/>
</dbReference>
<keyword evidence="4 7" id="KW-1133">Transmembrane helix</keyword>
<feature type="transmembrane region" description="Helical" evidence="7">
    <location>
        <begin position="663"/>
        <end position="681"/>
    </location>
</feature>
<keyword evidence="10" id="KW-1185">Reference proteome</keyword>
<sequence length="786" mass="89075">MATIKLIKAFLKKQKVYAISIFILTLIISASFISICSVLIDGSQHFDTINENSNSPDFINWVTPQDYDEDKINTIESNEYVDSVEKTQSISFYSDKVTVSIFINGEKTGHSIPFRLYEPNKHSYVLETKDSSYTPSQGKVFLPYIYKELYDCEVGDYITIEYRDVELKYEVEEFYEHPFSSSSMLGFKEILVNEDDFEDMKELDDDVVILNTSLYTYLKDDTSEDTTTILRSLNKESDIENYGDFAYSLEFFKQGSLILLQIISVILLIFIAILFGIVLLVINYAIKSSIERDYSTFGVLKALGFTGNQVLKIVVTHYVLISCVGILCGVVCSFGLVTFVGNILMSGTGFIYQTHINLAVLIFGAVGIVIFIVLLSILAARKVKKISPVQAIGKGKAPVYFSNHLNVSIDKLSFLPFTLRLSLKQIITNLRQYVAIILMSVFLIFSMITMMNVKQEFTEKNVLKLVGVQDADIWIRYKEYDDKMNDEILSFIEKEDGIENEFMEGNTYLTIENLRVFSASMNNYDTSTIQPVEGRWPKYKNEVSITKVVADSIDKELGDTVMMRYKDGEEKEYVICGYHQTMNELGKYIFLSEEGIQQLDESYEENSVSIDLKDESKTNELVDKLKDTFNDDNIDVVNLQENMGFQSEVVVGAVQSVANGVNIFAIGLVAIVVLLISSICMEREKMDLGVMRAQGFTVRQLRMMFTLRFTTVVLVSGVVSLFISLLVSDWLLSQALSIAGVSHFSSEIGFENTFLPILLITGFIFVFSYVVTRKIKKVNVVKLIKE</sequence>
<feature type="transmembrane region" description="Helical" evidence="7">
    <location>
        <begin position="258"/>
        <end position="282"/>
    </location>
</feature>
<comment type="similarity">
    <text evidence="6">Belongs to the ABC-4 integral membrane protein family.</text>
</comment>
<comment type="caution">
    <text evidence="9">The sequence shown here is derived from an EMBL/GenBank/DDBJ whole genome shotgun (WGS) entry which is preliminary data.</text>
</comment>
<keyword evidence="2" id="KW-1003">Cell membrane</keyword>
<gene>
    <name evidence="9" type="ORF">J2S15_001689</name>
</gene>
<keyword evidence="5 7" id="KW-0472">Membrane</keyword>
<evidence type="ECO:0000256" key="2">
    <source>
        <dbReference type="ARBA" id="ARBA00022475"/>
    </source>
</evidence>
<name>A0ABU0E229_9FIRM</name>
<keyword evidence="3 7" id="KW-0812">Transmembrane</keyword>
<dbReference type="EMBL" id="JAUSUR010000002">
    <property type="protein sequence ID" value="MDQ0360944.1"/>
    <property type="molecule type" value="Genomic_DNA"/>
</dbReference>
<comment type="subcellular location">
    <subcellularLocation>
        <location evidence="1">Cell membrane</location>
        <topology evidence="1">Multi-pass membrane protein</topology>
    </subcellularLocation>
</comment>
<accession>A0ABU0E229</accession>
<dbReference type="InterPro" id="IPR050250">
    <property type="entry name" value="Macrolide_Exporter_MacB"/>
</dbReference>
<evidence type="ECO:0000259" key="8">
    <source>
        <dbReference type="Pfam" id="PF02687"/>
    </source>
</evidence>
<evidence type="ECO:0000256" key="7">
    <source>
        <dbReference type="SAM" id="Phobius"/>
    </source>
</evidence>
<evidence type="ECO:0000313" key="10">
    <source>
        <dbReference type="Proteomes" id="UP001230220"/>
    </source>
</evidence>
<dbReference type="Proteomes" id="UP001230220">
    <property type="component" value="Unassembled WGS sequence"/>
</dbReference>
<dbReference type="PANTHER" id="PTHR30572:SF4">
    <property type="entry name" value="ABC TRANSPORTER PERMEASE YTRF"/>
    <property type="match status" value="1"/>
</dbReference>
<evidence type="ECO:0000256" key="3">
    <source>
        <dbReference type="ARBA" id="ARBA00022692"/>
    </source>
</evidence>
<dbReference type="PANTHER" id="PTHR30572">
    <property type="entry name" value="MEMBRANE COMPONENT OF TRANSPORTER-RELATED"/>
    <property type="match status" value="1"/>
</dbReference>